<dbReference type="HOGENOM" id="CLU_3288040_0_0_9"/>
<reference evidence="1 2" key="1">
    <citation type="submission" date="2010-03" db="EMBL/GenBank/DDBJ databases">
        <title>The genome sequence of Coprococcus catus GD/7.</title>
        <authorList>
            <consortium name="metaHIT consortium -- http://www.metahit.eu/"/>
            <person name="Pajon A."/>
            <person name="Turner K."/>
            <person name="Parkhill J."/>
            <person name="Duncan S."/>
            <person name="Flint H."/>
        </authorList>
    </citation>
    <scope>NUCLEOTIDE SEQUENCE [LARGE SCALE GENOMIC DNA]</scope>
    <source>
        <strain evidence="1 2">GD/7</strain>
    </source>
</reference>
<reference evidence="1 2" key="2">
    <citation type="submission" date="2010-03" db="EMBL/GenBank/DDBJ databases">
        <authorList>
            <person name="Pajon A."/>
        </authorList>
    </citation>
    <scope>NUCLEOTIDE SEQUENCE [LARGE SCALE GENOMIC DNA]</scope>
    <source>
        <strain evidence="1 2">GD/7</strain>
    </source>
</reference>
<gene>
    <name evidence="1" type="ORF">CC1_29010</name>
</gene>
<dbReference type="EMBL" id="FP929038">
    <property type="protein sequence ID" value="CBK81496.1"/>
    <property type="molecule type" value="Genomic_DNA"/>
</dbReference>
<dbReference type="RefSeq" id="WP_015515023.1">
    <property type="nucleotide sequence ID" value="NC_021009.1"/>
</dbReference>
<protein>
    <submittedName>
        <fullName evidence="1">Uncharacterized protein</fullName>
    </submittedName>
</protein>
<dbReference type="KEGG" id="cct:CC1_29010"/>
<sequence>MNQQEIFTYIQKKKIDNSDHTFHNDDSGLRELTRKMGETT</sequence>
<dbReference type="Proteomes" id="UP000008798">
    <property type="component" value="Chromosome"/>
</dbReference>
<organism evidence="1 2">
    <name type="scientific">Coprococcus catus GD/7</name>
    <dbReference type="NCBI Taxonomy" id="717962"/>
    <lineage>
        <taxon>Bacteria</taxon>
        <taxon>Bacillati</taxon>
        <taxon>Bacillota</taxon>
        <taxon>Clostridia</taxon>
        <taxon>Lachnospirales</taxon>
        <taxon>Lachnospiraceae</taxon>
        <taxon>Coprococcus</taxon>
    </lineage>
</organism>
<evidence type="ECO:0000313" key="1">
    <source>
        <dbReference type="EMBL" id="CBK81496.1"/>
    </source>
</evidence>
<name>D4JAX5_9FIRM</name>
<proteinExistence type="predicted"/>
<accession>D4JAX5</accession>
<dbReference type="AlphaFoldDB" id="D4JAX5"/>
<evidence type="ECO:0000313" key="2">
    <source>
        <dbReference type="Proteomes" id="UP000008798"/>
    </source>
</evidence>